<dbReference type="Pfam" id="PF08242">
    <property type="entry name" value="Methyltransf_12"/>
    <property type="match status" value="1"/>
</dbReference>
<gene>
    <name evidence="2" type="ORF">C7B45_10915</name>
</gene>
<proteinExistence type="predicted"/>
<dbReference type="CDD" id="cd02440">
    <property type="entry name" value="AdoMet_MTases"/>
    <property type="match status" value="1"/>
</dbReference>
<comment type="caution">
    <text evidence="2">The sequence shown here is derived from an EMBL/GenBank/DDBJ whole genome shotgun (WGS) entry which is preliminary data.</text>
</comment>
<feature type="domain" description="Methyltransferase type 12" evidence="1">
    <location>
        <begin position="53"/>
        <end position="143"/>
    </location>
</feature>
<evidence type="ECO:0000259" key="1">
    <source>
        <dbReference type="Pfam" id="PF08242"/>
    </source>
</evidence>
<evidence type="ECO:0000313" key="3">
    <source>
        <dbReference type="Proteomes" id="UP000241848"/>
    </source>
</evidence>
<dbReference type="SUPFAM" id="SSF53335">
    <property type="entry name" value="S-adenosyl-L-methionine-dependent methyltransferases"/>
    <property type="match status" value="1"/>
</dbReference>
<dbReference type="AlphaFoldDB" id="A0A2T2WGK6"/>
<dbReference type="EMBL" id="PXYV01000035">
    <property type="protein sequence ID" value="PSR21368.1"/>
    <property type="molecule type" value="Genomic_DNA"/>
</dbReference>
<protein>
    <recommendedName>
        <fullName evidence="1">Methyltransferase type 12 domain-containing protein</fullName>
    </recommendedName>
</protein>
<sequence>MNDQSPWSFVVASDDTFKMMAEGLQRSSSEHDVHQSPIYQEVVRHLGPNRTVLDIGAGVGRFSVPLAQDSCRITAVEPSEEMRTRLSQALRDTNQFDRVHIIDQAWPTSTPLTAEVALAAFVIQFAPDPIAFVRAMEQSCTRRCILAIHVDALFSQFAPLWEEFPDIPTPPLMPVFSNLYPKLLEAGIVTDVQIIEESHGPQFRDPAQVLSMLTHRLKIQDNPQAQVKLSQWLENHREQWTQPASTRSALLSWAPNHS</sequence>
<dbReference type="Proteomes" id="UP000241848">
    <property type="component" value="Unassembled WGS sequence"/>
</dbReference>
<evidence type="ECO:0000313" key="2">
    <source>
        <dbReference type="EMBL" id="PSR21368.1"/>
    </source>
</evidence>
<dbReference type="Gene3D" id="3.40.50.150">
    <property type="entry name" value="Vaccinia Virus protein VP39"/>
    <property type="match status" value="1"/>
</dbReference>
<organism evidence="2 3">
    <name type="scientific">Sulfobacillus acidophilus</name>
    <dbReference type="NCBI Taxonomy" id="53633"/>
    <lineage>
        <taxon>Bacteria</taxon>
        <taxon>Bacillati</taxon>
        <taxon>Bacillota</taxon>
        <taxon>Clostridia</taxon>
        <taxon>Eubacteriales</taxon>
        <taxon>Clostridiales Family XVII. Incertae Sedis</taxon>
        <taxon>Sulfobacillus</taxon>
    </lineage>
</organism>
<dbReference type="InterPro" id="IPR029063">
    <property type="entry name" value="SAM-dependent_MTases_sf"/>
</dbReference>
<dbReference type="InterPro" id="IPR013217">
    <property type="entry name" value="Methyltransf_12"/>
</dbReference>
<name>A0A2T2WGK6_9FIRM</name>
<reference evidence="2 3" key="1">
    <citation type="journal article" date="2014" name="BMC Genomics">
        <title>Comparison of environmental and isolate Sulfobacillus genomes reveals diverse carbon, sulfur, nitrogen, and hydrogen metabolisms.</title>
        <authorList>
            <person name="Justice N.B."/>
            <person name="Norman A."/>
            <person name="Brown C.T."/>
            <person name="Singh A."/>
            <person name="Thomas B.C."/>
            <person name="Banfield J.F."/>
        </authorList>
    </citation>
    <scope>NUCLEOTIDE SEQUENCE [LARGE SCALE GENOMIC DNA]</scope>
    <source>
        <strain evidence="2">AMDSBA3</strain>
    </source>
</reference>
<accession>A0A2T2WGK6</accession>